<organism evidence="1 2">
    <name type="scientific">Rhizobium fredii</name>
    <name type="common">Sinorhizobium fredii</name>
    <dbReference type="NCBI Taxonomy" id="380"/>
    <lineage>
        <taxon>Bacteria</taxon>
        <taxon>Pseudomonadati</taxon>
        <taxon>Pseudomonadota</taxon>
        <taxon>Alphaproteobacteria</taxon>
        <taxon>Hyphomicrobiales</taxon>
        <taxon>Rhizobiaceae</taxon>
        <taxon>Sinorhizobium/Ensifer group</taxon>
        <taxon>Sinorhizobium</taxon>
    </lineage>
</organism>
<dbReference type="EMBL" id="NWTC01000009">
    <property type="protein sequence ID" value="PDT47317.1"/>
    <property type="molecule type" value="Genomic_DNA"/>
</dbReference>
<reference evidence="1 2" key="1">
    <citation type="submission" date="2017-09" db="EMBL/GenBank/DDBJ databases">
        <title>Comparative genomics of rhizobia isolated from Phaseolus vulgaris in China.</title>
        <authorList>
            <person name="Tong W."/>
        </authorList>
    </citation>
    <scope>NUCLEOTIDE SEQUENCE [LARGE SCALE GENOMIC DNA]</scope>
    <source>
        <strain evidence="1 2">PCH1</strain>
    </source>
</reference>
<dbReference type="AlphaFoldDB" id="A0A2A6LYA6"/>
<protein>
    <submittedName>
        <fullName evidence="1">Uncharacterized protein</fullName>
    </submittedName>
</protein>
<evidence type="ECO:0000313" key="1">
    <source>
        <dbReference type="EMBL" id="PDT47317.1"/>
    </source>
</evidence>
<gene>
    <name evidence="1" type="ORF">CO661_14135</name>
</gene>
<proteinExistence type="predicted"/>
<name>A0A2A6LYA6_RHIFR</name>
<dbReference type="RefSeq" id="WP_097586924.1">
    <property type="nucleotide sequence ID" value="NZ_NWTC01000009.1"/>
</dbReference>
<dbReference type="Proteomes" id="UP000220353">
    <property type="component" value="Unassembled WGS sequence"/>
</dbReference>
<evidence type="ECO:0000313" key="2">
    <source>
        <dbReference type="Proteomes" id="UP000220353"/>
    </source>
</evidence>
<comment type="caution">
    <text evidence="1">The sequence shown here is derived from an EMBL/GenBank/DDBJ whole genome shotgun (WGS) entry which is preliminary data.</text>
</comment>
<sequence>MTLAEFKAWFEGFTEDMDGAPNEKQWKRIKARVKDIDGVAITKTVFIDRYVTPYRPYWSTDMVFGASGGVPVGTTCMNAVGEALASAKAAVAEFDSQCAMLDLGKAEYKAVLNA</sequence>
<accession>A0A2A6LYA6</accession>